<comment type="caution">
    <text evidence="1">The sequence shown here is derived from an EMBL/GenBank/DDBJ whole genome shotgun (WGS) entry which is preliminary data.</text>
</comment>
<evidence type="ECO:0000313" key="1">
    <source>
        <dbReference type="EMBL" id="NJP17092.1"/>
    </source>
</evidence>
<gene>
    <name evidence="1" type="ORF">HCJ95_23145</name>
</gene>
<reference evidence="1 2" key="1">
    <citation type="submission" date="2020-03" db="EMBL/GenBank/DDBJ databases">
        <title>WGS of actinomycetes isolated from Thailand.</title>
        <authorList>
            <person name="Thawai C."/>
        </authorList>
    </citation>
    <scope>NUCLEOTIDE SEQUENCE [LARGE SCALE GENOMIC DNA]</scope>
    <source>
        <strain evidence="1 2">NBRC 13905</strain>
    </source>
</reference>
<dbReference type="RefSeq" id="WP_125500353.1">
    <property type="nucleotide sequence ID" value="NZ_BMVZ01000010.1"/>
</dbReference>
<keyword evidence="2" id="KW-1185">Reference proteome</keyword>
<dbReference type="Proteomes" id="UP000635996">
    <property type="component" value="Unassembled WGS sequence"/>
</dbReference>
<accession>A0ABX0YYI8</accession>
<proteinExistence type="predicted"/>
<organism evidence="1 2">
    <name type="scientific">Streptomyces thermoviolaceus subsp. thermoviolaceus</name>
    <dbReference type="NCBI Taxonomy" id="66860"/>
    <lineage>
        <taxon>Bacteria</taxon>
        <taxon>Bacillati</taxon>
        <taxon>Actinomycetota</taxon>
        <taxon>Actinomycetes</taxon>
        <taxon>Kitasatosporales</taxon>
        <taxon>Streptomycetaceae</taxon>
        <taxon>Streptomyces</taxon>
    </lineage>
</organism>
<evidence type="ECO:0000313" key="2">
    <source>
        <dbReference type="Proteomes" id="UP000635996"/>
    </source>
</evidence>
<protein>
    <submittedName>
        <fullName evidence="1">Uncharacterized protein</fullName>
    </submittedName>
</protein>
<name>A0ABX0YYI8_STRTL</name>
<sequence length="147" mass="16275">MSVEPRFIDQVRCLILKDPRAKALNEALSPSDRKFFNGFLMTVVAVLVTPRLGAECTAEELAAFSDEVAASQRKERRPVNEFVIEEIVRYIYGKPQLFATVPVPPAAVSTAGAAIVRHIRDREPYVVDNVDSVLAAAEQLHKKLNQG</sequence>
<dbReference type="EMBL" id="JAATEL010000033">
    <property type="protein sequence ID" value="NJP17092.1"/>
    <property type="molecule type" value="Genomic_DNA"/>
</dbReference>